<dbReference type="Proteomes" id="UP000768462">
    <property type="component" value="Unassembled WGS sequence"/>
</dbReference>
<dbReference type="GO" id="GO:0016020">
    <property type="term" value="C:membrane"/>
    <property type="evidence" value="ECO:0007669"/>
    <property type="project" value="UniProtKB-SubCell"/>
</dbReference>
<comment type="caution">
    <text evidence="7">The sequence shown here is derived from an EMBL/GenBank/DDBJ whole genome shotgun (WGS) entry which is preliminary data.</text>
</comment>
<dbReference type="SUPFAM" id="SSF54523">
    <property type="entry name" value="Pili subunits"/>
    <property type="match status" value="1"/>
</dbReference>
<dbReference type="PRINTS" id="PR00885">
    <property type="entry name" value="BCTERIALGSPH"/>
</dbReference>
<evidence type="ECO:0000256" key="5">
    <source>
        <dbReference type="ARBA" id="ARBA00023136"/>
    </source>
</evidence>
<keyword evidence="2" id="KW-0488">Methylation</keyword>
<evidence type="ECO:0000313" key="7">
    <source>
        <dbReference type="EMBL" id="MBE6060586.1"/>
    </source>
</evidence>
<dbReference type="EMBL" id="SVCM01000121">
    <property type="protein sequence ID" value="MBE6060586.1"/>
    <property type="molecule type" value="Genomic_DNA"/>
</dbReference>
<reference evidence="7" key="1">
    <citation type="submission" date="2019-04" db="EMBL/GenBank/DDBJ databases">
        <title>Evolution of Biomass-Degrading Anaerobic Consortia Revealed by Metagenomics.</title>
        <authorList>
            <person name="Peng X."/>
        </authorList>
    </citation>
    <scope>NUCLEOTIDE SEQUENCE</scope>
    <source>
        <strain evidence="7">SIG254</strain>
    </source>
</reference>
<evidence type="ECO:0000256" key="1">
    <source>
        <dbReference type="ARBA" id="ARBA00004167"/>
    </source>
</evidence>
<dbReference type="AlphaFoldDB" id="A0A927W9A6"/>
<dbReference type="InterPro" id="IPR002416">
    <property type="entry name" value="T2SS_protein-GspH"/>
</dbReference>
<evidence type="ECO:0000256" key="3">
    <source>
        <dbReference type="ARBA" id="ARBA00022692"/>
    </source>
</evidence>
<dbReference type="GO" id="GO:0015627">
    <property type="term" value="C:type II protein secretion system complex"/>
    <property type="evidence" value="ECO:0007669"/>
    <property type="project" value="InterPro"/>
</dbReference>
<dbReference type="InterPro" id="IPR045584">
    <property type="entry name" value="Pilin-like"/>
</dbReference>
<organism evidence="7 8">
    <name type="scientific">Clostridium sulfidigenes</name>
    <dbReference type="NCBI Taxonomy" id="318464"/>
    <lineage>
        <taxon>Bacteria</taxon>
        <taxon>Bacillati</taxon>
        <taxon>Bacillota</taxon>
        <taxon>Clostridia</taxon>
        <taxon>Eubacteriales</taxon>
        <taxon>Clostridiaceae</taxon>
        <taxon>Clostridium</taxon>
    </lineage>
</organism>
<accession>A0A927W9A6</accession>
<keyword evidence="4 6" id="KW-1133">Transmembrane helix</keyword>
<evidence type="ECO:0000256" key="4">
    <source>
        <dbReference type="ARBA" id="ARBA00022989"/>
    </source>
</evidence>
<feature type="transmembrane region" description="Helical" evidence="6">
    <location>
        <begin position="12"/>
        <end position="33"/>
    </location>
</feature>
<comment type="subcellular location">
    <subcellularLocation>
        <location evidence="1">Membrane</location>
        <topology evidence="1">Single-pass membrane protein</topology>
    </subcellularLocation>
</comment>
<dbReference type="PROSITE" id="PS00409">
    <property type="entry name" value="PROKAR_NTER_METHYL"/>
    <property type="match status" value="1"/>
</dbReference>
<dbReference type="InterPro" id="IPR012902">
    <property type="entry name" value="N_methyl_site"/>
</dbReference>
<protein>
    <submittedName>
        <fullName evidence="7">Type II secretion system protein</fullName>
    </submittedName>
</protein>
<sequence length="150" mass="16014">MIKRANNKKKKGFTLIELIIVLAVMAIIALIAIPNFSAVRNNSKVKADKQSCATIERTVLMLVSDETIKGDGTITVTFIDDKIDKATITGTGITGGDKKDNAGAEAVIKEALEQVKPPQAAPGFKKEGDKATSYEIKIKPDGSVEPVTTK</sequence>
<dbReference type="Pfam" id="PF07963">
    <property type="entry name" value="N_methyl"/>
    <property type="match status" value="1"/>
</dbReference>
<keyword evidence="3 6" id="KW-0812">Transmembrane</keyword>
<name>A0A927W9A6_9CLOT</name>
<dbReference type="NCBIfam" id="TIGR02532">
    <property type="entry name" value="IV_pilin_GFxxxE"/>
    <property type="match status" value="1"/>
</dbReference>
<evidence type="ECO:0000256" key="2">
    <source>
        <dbReference type="ARBA" id="ARBA00022481"/>
    </source>
</evidence>
<dbReference type="GO" id="GO:0015628">
    <property type="term" value="P:protein secretion by the type II secretion system"/>
    <property type="evidence" value="ECO:0007669"/>
    <property type="project" value="InterPro"/>
</dbReference>
<gene>
    <name evidence="7" type="ORF">E7215_10515</name>
</gene>
<evidence type="ECO:0000313" key="8">
    <source>
        <dbReference type="Proteomes" id="UP000768462"/>
    </source>
</evidence>
<evidence type="ECO:0000256" key="6">
    <source>
        <dbReference type="SAM" id="Phobius"/>
    </source>
</evidence>
<proteinExistence type="predicted"/>
<keyword evidence="5 6" id="KW-0472">Membrane</keyword>
<dbReference type="Gene3D" id="3.30.700.10">
    <property type="entry name" value="Glycoprotein, Type 4 Pilin"/>
    <property type="match status" value="1"/>
</dbReference>